<evidence type="ECO:0000256" key="3">
    <source>
        <dbReference type="ARBA" id="ARBA00005096"/>
    </source>
</evidence>
<evidence type="ECO:0000256" key="1">
    <source>
        <dbReference type="ARBA" id="ARBA00001929"/>
    </source>
</evidence>
<keyword evidence="5" id="KW-0285">Flavoprotein</keyword>
<dbReference type="InterPro" id="IPR016156">
    <property type="entry name" value="FAD/NAD-linked_Rdtase_dimer_sf"/>
</dbReference>
<comment type="cofactor">
    <cofactor evidence="2">
        <name>FAD</name>
        <dbReference type="ChEBI" id="CHEBI:57692"/>
    </cofactor>
</comment>
<dbReference type="InterPro" id="IPR041575">
    <property type="entry name" value="Rubredoxin_C"/>
</dbReference>
<dbReference type="SUPFAM" id="SSF51905">
    <property type="entry name" value="FAD/NAD(P)-binding domain"/>
    <property type="match status" value="2"/>
</dbReference>
<dbReference type="Proteomes" id="UP001501095">
    <property type="component" value="Unassembled WGS sequence"/>
</dbReference>
<keyword evidence="6" id="KW-0479">Metal-binding</keyword>
<evidence type="ECO:0000256" key="11">
    <source>
        <dbReference type="SAM" id="MobiDB-lite"/>
    </source>
</evidence>
<sequence>MNRTPRTLVVVGHGMTGHRLVEHLRAHDRHGTWRVVILAEEPRPAYNRVALSSYLEGRSAADLTLAGPGFLTDPLVELRTAAPVTGIDRRARTVTTADGTLTRYDALVLATGSRPFVPPVPGHGLPGCFVYRTFDDLDALREAAREGGPGVVVGGGLLGLEAANALRLLGVRPHVVELAPRLMPVQLDDGGARVLTRLVTGLGLRVHCGTAVREVHATADGRAGRVTLTDGTALDTRLVVFSAGVRPRDELAGPAALATGERGGFLVDELCRTADPRVWAVGECAAVRGRTYGLVAPGYRMAELVADQLLGRPTTPFADPDTATKLKLLGVDVASFGDAHAETDGALEYVLRDDTAGTYAKLVLDPEGRVLRGGVLAGDASAYRTLRALTGRELTAPPDRLLSAPGPGGPPRRTRAADAA</sequence>
<evidence type="ECO:0000259" key="12">
    <source>
        <dbReference type="Pfam" id="PF07992"/>
    </source>
</evidence>
<protein>
    <recommendedName>
        <fullName evidence="16">Nitrite reductase</fullName>
    </recommendedName>
</protein>
<comment type="pathway">
    <text evidence="3">Nitrogen metabolism; nitrate reduction (assimilation).</text>
</comment>
<feature type="domain" description="NADH-rubredoxin oxidoreductase C-terminal" evidence="13">
    <location>
        <begin position="323"/>
        <end position="388"/>
    </location>
</feature>
<evidence type="ECO:0000313" key="14">
    <source>
        <dbReference type="EMBL" id="GAA2523332.1"/>
    </source>
</evidence>
<accession>A0ABP6AUF8</accession>
<evidence type="ECO:0000256" key="4">
    <source>
        <dbReference type="ARBA" id="ARBA00022617"/>
    </source>
</evidence>
<evidence type="ECO:0000256" key="2">
    <source>
        <dbReference type="ARBA" id="ARBA00001974"/>
    </source>
</evidence>
<dbReference type="Pfam" id="PF18267">
    <property type="entry name" value="Rubredoxin_C"/>
    <property type="match status" value="1"/>
</dbReference>
<keyword evidence="9" id="KW-0408">Iron</keyword>
<dbReference type="Gene3D" id="3.30.390.30">
    <property type="match status" value="1"/>
</dbReference>
<dbReference type="InterPro" id="IPR052034">
    <property type="entry name" value="NasD-like"/>
</dbReference>
<name>A0ABP6AUF8_9ACTN</name>
<evidence type="ECO:0000256" key="6">
    <source>
        <dbReference type="ARBA" id="ARBA00022723"/>
    </source>
</evidence>
<keyword evidence="15" id="KW-1185">Reference proteome</keyword>
<evidence type="ECO:0008006" key="16">
    <source>
        <dbReference type="Google" id="ProtNLM"/>
    </source>
</evidence>
<keyword evidence="7" id="KW-0274">FAD</keyword>
<feature type="domain" description="FAD/NAD(P)-binding" evidence="12">
    <location>
        <begin position="8"/>
        <end position="289"/>
    </location>
</feature>
<organism evidence="14 15">
    <name type="scientific">Streptomyces levis</name>
    <dbReference type="NCBI Taxonomy" id="285566"/>
    <lineage>
        <taxon>Bacteria</taxon>
        <taxon>Bacillati</taxon>
        <taxon>Actinomycetota</taxon>
        <taxon>Actinomycetes</taxon>
        <taxon>Kitasatosporales</taxon>
        <taxon>Streptomycetaceae</taxon>
        <taxon>Streptomyces</taxon>
    </lineage>
</organism>
<dbReference type="Pfam" id="PF07992">
    <property type="entry name" value="Pyr_redox_2"/>
    <property type="match status" value="1"/>
</dbReference>
<feature type="region of interest" description="Disordered" evidence="11">
    <location>
        <begin position="397"/>
        <end position="420"/>
    </location>
</feature>
<dbReference type="PANTHER" id="PTHR43809:SF1">
    <property type="entry name" value="NITRITE REDUCTASE (NADH) LARGE SUBUNIT"/>
    <property type="match status" value="1"/>
</dbReference>
<proteinExistence type="predicted"/>
<evidence type="ECO:0000313" key="15">
    <source>
        <dbReference type="Proteomes" id="UP001501095"/>
    </source>
</evidence>
<keyword evidence="10" id="KW-0411">Iron-sulfur</keyword>
<gene>
    <name evidence="14" type="ORF">GCM10010423_15550</name>
</gene>
<comment type="caution">
    <text evidence="14">The sequence shown here is derived from an EMBL/GenBank/DDBJ whole genome shotgun (WGS) entry which is preliminary data.</text>
</comment>
<dbReference type="PRINTS" id="PR00368">
    <property type="entry name" value="FADPNR"/>
</dbReference>
<evidence type="ECO:0000259" key="13">
    <source>
        <dbReference type="Pfam" id="PF18267"/>
    </source>
</evidence>
<evidence type="ECO:0000256" key="10">
    <source>
        <dbReference type="ARBA" id="ARBA00023014"/>
    </source>
</evidence>
<dbReference type="RefSeq" id="WP_344535345.1">
    <property type="nucleotide sequence ID" value="NZ_BAAATM010000003.1"/>
</dbReference>
<keyword evidence="8" id="KW-0560">Oxidoreductase</keyword>
<dbReference type="InterPro" id="IPR023753">
    <property type="entry name" value="FAD/NAD-binding_dom"/>
</dbReference>
<comment type="cofactor">
    <cofactor evidence="1">
        <name>siroheme</name>
        <dbReference type="ChEBI" id="CHEBI:60052"/>
    </cofactor>
</comment>
<keyword evidence="4" id="KW-0349">Heme</keyword>
<evidence type="ECO:0000256" key="9">
    <source>
        <dbReference type="ARBA" id="ARBA00023004"/>
    </source>
</evidence>
<dbReference type="Gene3D" id="3.50.50.60">
    <property type="entry name" value="FAD/NAD(P)-binding domain"/>
    <property type="match status" value="2"/>
</dbReference>
<dbReference type="PANTHER" id="PTHR43809">
    <property type="entry name" value="NITRITE REDUCTASE (NADH) LARGE SUBUNIT"/>
    <property type="match status" value="1"/>
</dbReference>
<evidence type="ECO:0000256" key="5">
    <source>
        <dbReference type="ARBA" id="ARBA00022630"/>
    </source>
</evidence>
<dbReference type="InterPro" id="IPR036188">
    <property type="entry name" value="FAD/NAD-bd_sf"/>
</dbReference>
<dbReference type="EMBL" id="BAAATM010000003">
    <property type="protein sequence ID" value="GAA2523332.1"/>
    <property type="molecule type" value="Genomic_DNA"/>
</dbReference>
<reference evidence="15" key="1">
    <citation type="journal article" date="2019" name="Int. J. Syst. Evol. Microbiol.">
        <title>The Global Catalogue of Microorganisms (GCM) 10K type strain sequencing project: providing services to taxonomists for standard genome sequencing and annotation.</title>
        <authorList>
            <consortium name="The Broad Institute Genomics Platform"/>
            <consortium name="The Broad Institute Genome Sequencing Center for Infectious Disease"/>
            <person name="Wu L."/>
            <person name="Ma J."/>
        </authorList>
    </citation>
    <scope>NUCLEOTIDE SEQUENCE [LARGE SCALE GENOMIC DNA]</scope>
    <source>
        <strain evidence="15">JCM 6924</strain>
    </source>
</reference>
<evidence type="ECO:0000256" key="8">
    <source>
        <dbReference type="ARBA" id="ARBA00023002"/>
    </source>
</evidence>
<evidence type="ECO:0000256" key="7">
    <source>
        <dbReference type="ARBA" id="ARBA00022827"/>
    </source>
</evidence>